<keyword evidence="10 16" id="KW-0238">DNA-binding</keyword>
<proteinExistence type="inferred from homology"/>
<evidence type="ECO:0000256" key="6">
    <source>
        <dbReference type="ARBA" id="ARBA00022723"/>
    </source>
</evidence>
<keyword evidence="14 16" id="KW-0899">Viral immunoevasion</keyword>
<dbReference type="EMBL" id="MG552646">
    <property type="protein sequence ID" value="AYE19173.1"/>
    <property type="molecule type" value="Genomic_DNA"/>
</dbReference>
<evidence type="ECO:0000256" key="14">
    <source>
        <dbReference type="ARBA" id="ARBA00023280"/>
    </source>
</evidence>
<dbReference type="EMBL" id="MG552648">
    <property type="protein sequence ID" value="AYE19177.1"/>
    <property type="molecule type" value="Genomic_DNA"/>
</dbReference>
<dbReference type="InterPro" id="IPR001334">
    <property type="entry name" value="E6"/>
</dbReference>
<comment type="subunit">
    <text evidence="16">Forms homodimers. Interacts with ubiquitin-protein ligase UBE3A/E6-AP; this interaction stimulates UBE3A ubiquitin activity. Interacts with host BAK1.</text>
</comment>
<evidence type="ECO:0000256" key="9">
    <source>
        <dbReference type="ARBA" id="ARBA00023015"/>
    </source>
</evidence>
<dbReference type="EMBL" id="MG552640">
    <property type="protein sequence ID" value="AYE19157.1"/>
    <property type="molecule type" value="Genomic_DNA"/>
</dbReference>
<evidence type="ECO:0000256" key="3">
    <source>
        <dbReference type="ARBA" id="ARBA00022562"/>
    </source>
</evidence>
<evidence type="ECO:0000256" key="11">
    <source>
        <dbReference type="ARBA" id="ARBA00023159"/>
    </source>
</evidence>
<keyword evidence="6 16" id="KW-0479">Metal-binding</keyword>
<reference evidence="23" key="1">
    <citation type="submission" date="2017-11" db="EMBL/GenBank/DDBJ databases">
        <title>Sublingual feline papillomatosis of cheetah and lion in southern Africa.</title>
        <authorList>
            <person name="Steenkamp G."/>
            <person name="Tordiffe A.S.W."/>
            <person name="Suleman E."/>
            <person name="Oosthuizen A.O."/>
            <person name="Brettschneider H."/>
            <person name="Boy S.C."/>
        </authorList>
    </citation>
    <scope>NUCLEOTIDE SEQUENCE</scope>
    <source>
        <strain evidence="24">PAP15</strain>
        <strain evidence="25">PAP16</strain>
        <strain evidence="26">PAP17</strain>
        <strain evidence="27">PAP18</strain>
        <strain evidence="28">PAP19</strain>
        <strain evidence="18">PAP2</strain>
        <strain evidence="29">PAP20</strain>
        <strain evidence="30">PAP21</strain>
        <strain evidence="19">PAP3</strain>
        <strain evidence="20">PAP4</strain>
        <strain evidence="21">PAP5</strain>
        <strain evidence="22">PAP6</strain>
        <strain evidence="23">PAP9</strain>
    </source>
</reference>
<evidence type="ECO:0000256" key="15">
    <source>
        <dbReference type="ARBA" id="ARBA00023323"/>
    </source>
</evidence>
<name>A0A386N954_9PAPI</name>
<evidence type="ECO:0000256" key="12">
    <source>
        <dbReference type="ARBA" id="ARBA00023163"/>
    </source>
</evidence>
<dbReference type="EMBL" id="MG552637">
    <property type="protein sequence ID" value="AYE19148.1"/>
    <property type="molecule type" value="Genomic_DNA"/>
</dbReference>
<evidence type="ECO:0000313" key="19">
    <source>
        <dbReference type="EMBL" id="AYE19142.1"/>
    </source>
</evidence>
<evidence type="ECO:0000256" key="1">
    <source>
        <dbReference type="ARBA" id="ARBA00006346"/>
    </source>
</evidence>
<dbReference type="SMR" id="A0A386N954"/>
<dbReference type="EMBL" id="MG552636">
    <property type="protein sequence ID" value="AYE19145.1"/>
    <property type="molecule type" value="Genomic_DNA"/>
</dbReference>
<dbReference type="HAMAP" id="MF_04006">
    <property type="entry name" value="HPV_E6"/>
    <property type="match status" value="1"/>
</dbReference>
<evidence type="ECO:0000313" key="21">
    <source>
        <dbReference type="EMBL" id="AYE19148.1"/>
    </source>
</evidence>
<evidence type="ECO:0000313" key="20">
    <source>
        <dbReference type="EMBL" id="AYE19145.1"/>
    </source>
</evidence>
<evidence type="ECO:0000256" key="10">
    <source>
        <dbReference type="ARBA" id="ARBA00023125"/>
    </source>
</evidence>
<dbReference type="GO" id="GO:0052150">
    <property type="term" value="P:symbiont-mediated perturbation of host apoptosis"/>
    <property type="evidence" value="ECO:0007669"/>
    <property type="project" value="UniProtKB-KW"/>
</dbReference>
<dbReference type="EMBL" id="MG552645">
    <property type="protein sequence ID" value="AYE19171.1"/>
    <property type="molecule type" value="Genomic_DNA"/>
</dbReference>
<comment type="function">
    <text evidence="16">Plays a major role in the induction and maintenance of cellular transformation. E6 associates with host UBE3A/E6-AP ubiquitin-protein ligase and modulates its activity. Protects host keratinocytes from apoptosis by mediating the degradation of host BAK1. May also inhibit host immune response.</text>
</comment>
<dbReference type="GO" id="GO:0003677">
    <property type="term" value="F:DNA binding"/>
    <property type="evidence" value="ECO:0007669"/>
    <property type="project" value="UniProtKB-UniRule"/>
</dbReference>
<evidence type="ECO:0000256" key="13">
    <source>
        <dbReference type="ARBA" id="ARBA00023200"/>
    </source>
</evidence>
<sequence>MARPSSVQGLCAVTGASFPDFLLPCHFCLRFLTCVEKALFDACPLQLQWRDNCAYGCCQSCIRHCAFVERSKYFERKVTEAEACSLLESIDDFLVRCGFCMRTLGPGEKIRCCFGNDLNVIRGQVRGVCGLCRLSTEA</sequence>
<feature type="zinc finger region" evidence="16">
    <location>
        <begin position="25"/>
        <end position="61"/>
    </location>
</feature>
<keyword evidence="2 16" id="KW-0244">Early protein</keyword>
<evidence type="ECO:0000313" key="25">
    <source>
        <dbReference type="EMBL" id="AYE19171.1"/>
    </source>
</evidence>
<evidence type="ECO:0000256" key="16">
    <source>
        <dbReference type="HAMAP-Rule" id="MF_04006"/>
    </source>
</evidence>
<evidence type="ECO:0000256" key="8">
    <source>
        <dbReference type="ARBA" id="ARBA00022833"/>
    </source>
</evidence>
<dbReference type="GO" id="GO:0006351">
    <property type="term" value="P:DNA-templated transcription"/>
    <property type="evidence" value="ECO:0007669"/>
    <property type="project" value="UniProtKB-UniRule"/>
</dbReference>
<keyword evidence="5 16" id="KW-1090">Inhibition of host innate immune response by virus</keyword>
<dbReference type="EMBL" id="MG552649">
    <property type="protein sequence ID" value="AYE19179.1"/>
    <property type="molecule type" value="Genomic_DNA"/>
</dbReference>
<dbReference type="EMBL" id="MG552650">
    <property type="protein sequence ID" value="AYE19181.1"/>
    <property type="molecule type" value="Genomic_DNA"/>
</dbReference>
<keyword evidence="8 16" id="KW-0862">Zinc</keyword>
<dbReference type="EMBL" id="MG552647">
    <property type="protein sequence ID" value="AYE19175.1"/>
    <property type="molecule type" value="Genomic_DNA"/>
</dbReference>
<dbReference type="SUPFAM" id="SSF161229">
    <property type="entry name" value="E6 C-terminal domain-like"/>
    <property type="match status" value="2"/>
</dbReference>
<dbReference type="EMBL" id="MG552638">
    <property type="protein sequence ID" value="AYE19151.1"/>
    <property type="molecule type" value="Genomic_DNA"/>
</dbReference>
<keyword evidence="9 16" id="KW-0805">Transcription regulation</keyword>
<keyword evidence="7 16" id="KW-0863">Zinc-finger</keyword>
<gene>
    <name evidence="16 23" type="primary">E6</name>
</gene>
<keyword evidence="4 16" id="KW-0945">Host-virus interaction</keyword>
<evidence type="ECO:0000313" key="28">
    <source>
        <dbReference type="EMBL" id="AYE19177.1"/>
    </source>
</evidence>
<keyword evidence="15 16" id="KW-1119">Modulation of host cell apoptosis by virus</keyword>
<evidence type="ECO:0000256" key="5">
    <source>
        <dbReference type="ARBA" id="ARBA00022632"/>
    </source>
</evidence>
<dbReference type="GO" id="GO:0052170">
    <property type="term" value="P:symbiont-mediated suppression of host innate immune response"/>
    <property type="evidence" value="ECO:0007669"/>
    <property type="project" value="UniProtKB-KW"/>
</dbReference>
<comment type="subcellular location">
    <subcellularLocation>
        <location evidence="16 17">Host cytoplasm</location>
    </subcellularLocation>
    <subcellularLocation>
        <location evidence="16 17">Host nucleus</location>
    </subcellularLocation>
</comment>
<dbReference type="GO" id="GO:0006355">
    <property type="term" value="P:regulation of DNA-templated transcription"/>
    <property type="evidence" value="ECO:0007669"/>
    <property type="project" value="UniProtKB-UniRule"/>
</dbReference>
<protein>
    <recommendedName>
        <fullName evidence="16 17">Protein E6</fullName>
    </recommendedName>
</protein>
<keyword evidence="11 16" id="KW-0010">Activator</keyword>
<evidence type="ECO:0000313" key="27">
    <source>
        <dbReference type="EMBL" id="AYE19175.1"/>
    </source>
</evidence>
<dbReference type="GO" id="GO:0039502">
    <property type="term" value="P:symbiont-mediated suppression of host type I interferon-mediated signaling pathway"/>
    <property type="evidence" value="ECO:0007669"/>
    <property type="project" value="UniProtKB-UniRule"/>
</dbReference>
<evidence type="ECO:0000256" key="7">
    <source>
        <dbReference type="ARBA" id="ARBA00022771"/>
    </source>
</evidence>
<dbReference type="InterPro" id="IPR038575">
    <property type="entry name" value="E6_sf"/>
</dbReference>
<evidence type="ECO:0000313" key="18">
    <source>
        <dbReference type="EMBL" id="AYE19139.1"/>
    </source>
</evidence>
<accession>A0A386N954</accession>
<dbReference type="GO" id="GO:0008270">
    <property type="term" value="F:zinc ion binding"/>
    <property type="evidence" value="ECO:0007669"/>
    <property type="project" value="UniProtKB-KW"/>
</dbReference>
<keyword evidence="13 16" id="KW-1035">Host cytoplasm</keyword>
<evidence type="ECO:0000313" key="30">
    <source>
        <dbReference type="EMBL" id="AYE19181.1"/>
    </source>
</evidence>
<evidence type="ECO:0000313" key="29">
    <source>
        <dbReference type="EMBL" id="AYE19179.1"/>
    </source>
</evidence>
<dbReference type="GO" id="GO:0039648">
    <property type="term" value="P:symbiont-mediated perturbation of host ubiquitin-like protein modification"/>
    <property type="evidence" value="ECO:0007669"/>
    <property type="project" value="UniProtKB-UniRule"/>
</dbReference>
<organism evidence="23">
    <name type="scientific">Acinonyx jubatus papillomavirus type 1</name>
    <dbReference type="NCBI Taxonomy" id="2358483"/>
    <lineage>
        <taxon>Viruses</taxon>
        <taxon>Monodnaviria</taxon>
        <taxon>Shotokuvirae</taxon>
        <taxon>Cossaviricota</taxon>
        <taxon>Papovaviricetes</taxon>
        <taxon>Zurhausenvirales</taxon>
        <taxon>Papillomaviridae</taxon>
    </lineage>
</organism>
<dbReference type="EMBL" id="MG552635">
    <property type="protein sequence ID" value="AYE19142.1"/>
    <property type="molecule type" value="Genomic_DNA"/>
</dbReference>
<comment type="similarity">
    <text evidence="1 16 17">Belongs to the papillomaviridae E6 protein family.</text>
</comment>
<dbReference type="EMBL" id="MG552634">
    <property type="protein sequence ID" value="AYE19139.1"/>
    <property type="molecule type" value="Genomic_DNA"/>
</dbReference>
<evidence type="ECO:0000313" key="22">
    <source>
        <dbReference type="EMBL" id="AYE19151.1"/>
    </source>
</evidence>
<evidence type="ECO:0000313" key="26">
    <source>
        <dbReference type="EMBL" id="AYE19173.1"/>
    </source>
</evidence>
<keyword evidence="12 16" id="KW-0804">Transcription</keyword>
<evidence type="ECO:0000313" key="24">
    <source>
        <dbReference type="EMBL" id="AYE19169.1"/>
    </source>
</evidence>
<dbReference type="Gene3D" id="3.30.240.40">
    <property type="entry name" value="E6 early regulatory protein"/>
    <property type="match status" value="2"/>
</dbReference>
<comment type="caution">
    <text evidence="16">Lacks conserved residue(s) required for the propagation of feature annotation.</text>
</comment>
<evidence type="ECO:0000256" key="2">
    <source>
        <dbReference type="ARBA" id="ARBA00022518"/>
    </source>
</evidence>
<keyword evidence="3 16" id="KW-1048">Host nucleus</keyword>
<evidence type="ECO:0000256" key="17">
    <source>
        <dbReference type="RuleBase" id="RU363123"/>
    </source>
</evidence>
<dbReference type="GO" id="GO:0030430">
    <property type="term" value="C:host cell cytoplasm"/>
    <property type="evidence" value="ECO:0007669"/>
    <property type="project" value="UniProtKB-SubCell"/>
</dbReference>
<evidence type="ECO:0000256" key="4">
    <source>
        <dbReference type="ARBA" id="ARBA00022581"/>
    </source>
</evidence>
<dbReference type="Pfam" id="PF00518">
    <property type="entry name" value="E6"/>
    <property type="match status" value="1"/>
</dbReference>
<dbReference type="EMBL" id="MG552644">
    <property type="protein sequence ID" value="AYE19169.1"/>
    <property type="molecule type" value="Genomic_DNA"/>
</dbReference>
<dbReference type="GO" id="GO:0042025">
    <property type="term" value="C:host cell nucleus"/>
    <property type="evidence" value="ECO:0007669"/>
    <property type="project" value="UniProtKB-SubCell"/>
</dbReference>
<evidence type="ECO:0000313" key="23">
    <source>
        <dbReference type="EMBL" id="AYE19157.1"/>
    </source>
</evidence>